<keyword evidence="3" id="KW-0276">Fatty acid metabolism</keyword>
<dbReference type="InterPro" id="IPR036736">
    <property type="entry name" value="ACP-like_sf"/>
</dbReference>
<comment type="similarity">
    <text evidence="3">Belongs to the acyl carrier protein (ACP) family.</text>
</comment>
<organism evidence="5 6">
    <name type="scientific">Olsenella profusa F0195</name>
    <dbReference type="NCBI Taxonomy" id="1125712"/>
    <lineage>
        <taxon>Bacteria</taxon>
        <taxon>Bacillati</taxon>
        <taxon>Actinomycetota</taxon>
        <taxon>Coriobacteriia</taxon>
        <taxon>Coriobacteriales</taxon>
        <taxon>Atopobiaceae</taxon>
        <taxon>Olsenella</taxon>
    </lineage>
</organism>
<dbReference type="PANTHER" id="PTHR46153">
    <property type="entry name" value="ACYL CARRIER PROTEIN"/>
    <property type="match status" value="1"/>
</dbReference>
<keyword evidence="1 3" id="KW-0596">Phosphopantetheine</keyword>
<evidence type="ECO:0000256" key="2">
    <source>
        <dbReference type="ARBA" id="ARBA00022553"/>
    </source>
</evidence>
<keyword evidence="3" id="KW-0275">Fatty acid biosynthesis</keyword>
<dbReference type="Pfam" id="PF00550">
    <property type="entry name" value="PP-binding"/>
    <property type="match status" value="1"/>
</dbReference>
<feature type="modified residue" description="O-(pantetheine 4'-phosphoryl)serine" evidence="3">
    <location>
        <position position="41"/>
    </location>
</feature>
<dbReference type="InterPro" id="IPR003231">
    <property type="entry name" value="ACP"/>
</dbReference>
<comment type="PTM">
    <text evidence="3">4'-phosphopantetheine is transferred from CoA to a specific serine of apo-ACP by AcpS. This modification is essential for activity because fatty acids are bound in thioester linkage to the sulfhydryl of the prosthetic group.</text>
</comment>
<accession>U2UZX5</accession>
<feature type="domain" description="Carrier" evidence="4">
    <location>
        <begin position="7"/>
        <end position="81"/>
    </location>
</feature>
<name>U2UZX5_9ACTN</name>
<evidence type="ECO:0000256" key="1">
    <source>
        <dbReference type="ARBA" id="ARBA00022450"/>
    </source>
</evidence>
<dbReference type="Gene3D" id="1.10.1200.10">
    <property type="entry name" value="ACP-like"/>
    <property type="match status" value="1"/>
</dbReference>
<dbReference type="InterPro" id="IPR009081">
    <property type="entry name" value="PP-bd_ACP"/>
</dbReference>
<dbReference type="UniPathway" id="UPA00094"/>
<keyword evidence="3" id="KW-0443">Lipid metabolism</keyword>
<proteinExistence type="inferred from homology"/>
<dbReference type="HAMAP" id="MF_01217">
    <property type="entry name" value="Acyl_carrier"/>
    <property type="match status" value="1"/>
</dbReference>
<evidence type="ECO:0000259" key="4">
    <source>
        <dbReference type="PROSITE" id="PS50075"/>
    </source>
</evidence>
<protein>
    <recommendedName>
        <fullName evidence="3">Acyl carrier protein</fullName>
        <shortName evidence="3">ACP</shortName>
    </recommendedName>
</protein>
<dbReference type="GO" id="GO:0000036">
    <property type="term" value="F:acyl carrier activity"/>
    <property type="evidence" value="ECO:0007669"/>
    <property type="project" value="UniProtKB-UniRule"/>
</dbReference>
<comment type="subcellular location">
    <subcellularLocation>
        <location evidence="3">Cytoplasm</location>
    </subcellularLocation>
</comment>
<keyword evidence="6" id="KW-1185">Reference proteome</keyword>
<dbReference type="PATRIC" id="fig|1125712.3.peg.928"/>
<keyword evidence="3" id="KW-0963">Cytoplasm</keyword>
<gene>
    <name evidence="3" type="primary">acpP</name>
    <name evidence="5" type="ORF">HMPREF1316_0299</name>
</gene>
<evidence type="ECO:0000313" key="5">
    <source>
        <dbReference type="EMBL" id="ERL08657.1"/>
    </source>
</evidence>
<sequence>MVCMSHEELLDRVLDLVADELECDRSELTTATEFKELGADSFDLLELVTTFEEEFGTRLGNGDLTGIATIGDAVVAIERSQG</sequence>
<keyword evidence="2 3" id="KW-0597">Phosphoprotein</keyword>
<dbReference type="EMBL" id="AWEZ01000043">
    <property type="protein sequence ID" value="ERL08657.1"/>
    <property type="molecule type" value="Genomic_DNA"/>
</dbReference>
<comment type="function">
    <text evidence="3">Carrier of the growing fatty acid chain in fatty acid biosynthesis.</text>
</comment>
<dbReference type="STRING" id="1125712.HMPREF1316_0299"/>
<dbReference type="GO" id="GO:0005737">
    <property type="term" value="C:cytoplasm"/>
    <property type="evidence" value="ECO:0007669"/>
    <property type="project" value="UniProtKB-SubCell"/>
</dbReference>
<dbReference type="AlphaFoldDB" id="U2UZX5"/>
<comment type="pathway">
    <text evidence="3">Lipid metabolism; fatty acid biosynthesis.</text>
</comment>
<dbReference type="eggNOG" id="COG0236">
    <property type="taxonomic scope" value="Bacteria"/>
</dbReference>
<keyword evidence="3" id="KW-0444">Lipid biosynthesis</keyword>
<comment type="caution">
    <text evidence="5">The sequence shown here is derived from an EMBL/GenBank/DDBJ whole genome shotgun (WGS) entry which is preliminary data.</text>
</comment>
<evidence type="ECO:0000256" key="3">
    <source>
        <dbReference type="HAMAP-Rule" id="MF_01217"/>
    </source>
</evidence>
<dbReference type="SUPFAM" id="SSF47336">
    <property type="entry name" value="ACP-like"/>
    <property type="match status" value="1"/>
</dbReference>
<dbReference type="PROSITE" id="PS50075">
    <property type="entry name" value="CARRIER"/>
    <property type="match status" value="1"/>
</dbReference>
<reference evidence="5 6" key="1">
    <citation type="submission" date="2013-08" db="EMBL/GenBank/DDBJ databases">
        <authorList>
            <person name="Durkin A.S."/>
            <person name="Haft D.R."/>
            <person name="McCorrison J."/>
            <person name="Torralba M."/>
            <person name="Gillis M."/>
            <person name="Haft D.H."/>
            <person name="Methe B."/>
            <person name="Sutton G."/>
            <person name="Nelson K.E."/>
        </authorList>
    </citation>
    <scope>NUCLEOTIDE SEQUENCE [LARGE SCALE GENOMIC DNA]</scope>
    <source>
        <strain evidence="5 6">F0195</strain>
    </source>
</reference>
<dbReference type="PANTHER" id="PTHR46153:SF2">
    <property type="entry name" value="ACYL CARRIER PROTEIN"/>
    <property type="match status" value="1"/>
</dbReference>
<evidence type="ECO:0000313" key="6">
    <source>
        <dbReference type="Proteomes" id="UP000016638"/>
    </source>
</evidence>
<dbReference type="InterPro" id="IPR044813">
    <property type="entry name" value="ACP_chloroplastic"/>
</dbReference>
<dbReference type="Proteomes" id="UP000016638">
    <property type="component" value="Unassembled WGS sequence"/>
</dbReference>